<proteinExistence type="inferred from homology"/>
<feature type="domain" description="3-octaprenyl-4-hydroxybenzoate carboxy-lyase-like N-terminal" evidence="10">
    <location>
        <begin position="10"/>
        <end position="84"/>
    </location>
</feature>
<evidence type="ECO:0000256" key="1">
    <source>
        <dbReference type="ARBA" id="ARBA00010021"/>
    </source>
</evidence>
<dbReference type="NCBIfam" id="TIGR00148">
    <property type="entry name" value="UbiD family decarboxylase"/>
    <property type="match status" value="1"/>
</dbReference>
<dbReference type="InterPro" id="IPR049383">
    <property type="entry name" value="UbiD-like_N"/>
</dbReference>
<dbReference type="PANTHER" id="PTHR30108:SF17">
    <property type="entry name" value="FERULIC ACID DECARBOXYLASE 1"/>
    <property type="match status" value="1"/>
</dbReference>
<dbReference type="GO" id="GO:0018799">
    <property type="term" value="F:4-hydroxybenzoate decarboxylase activity"/>
    <property type="evidence" value="ECO:0007669"/>
    <property type="project" value="UniProtKB-EC"/>
</dbReference>
<comment type="caution">
    <text evidence="12">The sequence shown here is derived from an EMBL/GenBank/DDBJ whole genome shotgun (WGS) entry which is preliminary data.</text>
</comment>
<dbReference type="Pfam" id="PF01977">
    <property type="entry name" value="UbiD"/>
    <property type="match status" value="1"/>
</dbReference>
<evidence type="ECO:0000256" key="6">
    <source>
        <dbReference type="ARBA" id="ARBA00072018"/>
    </source>
</evidence>
<dbReference type="InterPro" id="IPR049381">
    <property type="entry name" value="UbiD-like_C"/>
</dbReference>
<evidence type="ECO:0000259" key="11">
    <source>
        <dbReference type="Pfam" id="PF20696"/>
    </source>
</evidence>
<accession>A0A411ZR69</accession>
<dbReference type="GO" id="GO:0005829">
    <property type="term" value="C:cytosol"/>
    <property type="evidence" value="ECO:0007669"/>
    <property type="project" value="TreeGrafter"/>
</dbReference>
<evidence type="ECO:0000256" key="7">
    <source>
        <dbReference type="ARBA" id="ARBA00078055"/>
    </source>
</evidence>
<dbReference type="EMBL" id="QRST01000010">
    <property type="protein sequence ID" value="RGQ05356.1"/>
    <property type="molecule type" value="Genomic_DNA"/>
</dbReference>
<comment type="catalytic activity">
    <reaction evidence="4">
        <text>4-hydroxybenzoate + H(+) = phenol + CO2</text>
        <dbReference type="Rhea" id="RHEA:10876"/>
        <dbReference type="ChEBI" id="CHEBI:15378"/>
        <dbReference type="ChEBI" id="CHEBI:15882"/>
        <dbReference type="ChEBI" id="CHEBI:16526"/>
        <dbReference type="ChEBI" id="CHEBI:17879"/>
        <dbReference type="EC" id="4.1.1.61"/>
    </reaction>
</comment>
<sequence>MAFYDLREFINALESHGMLKRIKTPVDCNLEITEITDRVSKMEGKKNVALLFENVKGYDMPVLMNAFGSMERLALAFGVNDIEEIPNELREILRLPYISLQNKMDLIHIIPTAKRAINFPKYVKKAPCQEVVITDNPTLDKFPILKCWPQDGGPFITLPLVFTRNPKTGKRNVGMYRLQKYDGQTTGMHWHLHKDGASNYRAYQEMGKDKIEVAVAIGTDPVITYAATAPLPRDIDEMVFAGFLRKKSVEMVKCKTVDVEVPACSEIVLEGYVNIGETRREGPFGDHTGYYSLADDYPVFHITCITHRKNPIYSATIVGKPPMEDCFLAKATERIFLPLLQQTLPEIRDINFPLEGVFHDCVMVSIKKTYPQQAKKVMHAIWGMGQMMFTKMIIVVDEHVDVQKEKEVWWRVFNNIDAKHDIVMVEGPLDALDHSSPMAKWGTKIGIDATKTWPEEGHTREWPDEINMSDDIKKLVDAKWQELGLE</sequence>
<protein>
    <recommendedName>
        <fullName evidence="6">Phenolic acid decarboxylase</fullName>
        <ecNumber evidence="5">4.1.1.61</ecNumber>
    </recommendedName>
    <alternativeName>
        <fullName evidence="7">4-hydroxybenzoate decarboxylase</fullName>
    </alternativeName>
    <alternativeName>
        <fullName evidence="8">Phenolic acid decarboxylase subunit C</fullName>
    </alternativeName>
</protein>
<dbReference type="Gene3D" id="1.20.5.570">
    <property type="entry name" value="Single helix bin"/>
    <property type="match status" value="1"/>
</dbReference>
<organism evidence="12 13">
    <name type="scientific">Megamonas rupellensis</name>
    <dbReference type="NCBI Taxonomy" id="491921"/>
    <lineage>
        <taxon>Bacteria</taxon>
        <taxon>Bacillati</taxon>
        <taxon>Bacillota</taxon>
        <taxon>Negativicutes</taxon>
        <taxon>Selenomonadales</taxon>
        <taxon>Selenomonadaceae</taxon>
        <taxon>Megamonas</taxon>
    </lineage>
</organism>
<dbReference type="NCBIfam" id="TIGR03701">
    <property type="entry name" value="mena_SCO4490"/>
    <property type="match status" value="1"/>
</dbReference>
<dbReference type="AlphaFoldDB" id="A0A411ZR69"/>
<keyword evidence="2" id="KW-0216">Detoxification</keyword>
<feature type="domain" description="3-octaprenyl-4-hydroxybenzoate carboxy-lyase-like C-terminal" evidence="11">
    <location>
        <begin position="326"/>
        <end position="449"/>
    </location>
</feature>
<keyword evidence="3" id="KW-0058">Aromatic hydrocarbons catabolism</keyword>
<evidence type="ECO:0000256" key="3">
    <source>
        <dbReference type="ARBA" id="ARBA00022797"/>
    </source>
</evidence>
<dbReference type="GO" id="GO:0006744">
    <property type="term" value="P:ubiquinone biosynthetic process"/>
    <property type="evidence" value="ECO:0007669"/>
    <property type="project" value="TreeGrafter"/>
</dbReference>
<evidence type="ECO:0000256" key="2">
    <source>
        <dbReference type="ARBA" id="ARBA00022575"/>
    </source>
</evidence>
<dbReference type="Gene3D" id="3.40.1670.10">
    <property type="entry name" value="UbiD C-terminal domain-like"/>
    <property type="match status" value="1"/>
</dbReference>
<dbReference type="PANTHER" id="PTHR30108">
    <property type="entry name" value="3-OCTAPRENYL-4-HYDROXYBENZOATE CARBOXY-LYASE-RELATED"/>
    <property type="match status" value="1"/>
</dbReference>
<comment type="similarity">
    <text evidence="1">Belongs to the UbiD family.</text>
</comment>
<dbReference type="GO" id="GO:0008694">
    <property type="term" value="F:4-hydroxy-3-polyprenylbenzoate decarboxylase activity"/>
    <property type="evidence" value="ECO:0007669"/>
    <property type="project" value="TreeGrafter"/>
</dbReference>
<name>A0A411ZR69_9FIRM</name>
<dbReference type="InterPro" id="IPR048304">
    <property type="entry name" value="UbiD_Rift_dom"/>
</dbReference>
<dbReference type="FunFam" id="3.40.1670.10:FF:000003">
    <property type="entry name" value="Phenolic acid decarboxylase"/>
    <property type="match status" value="1"/>
</dbReference>
<dbReference type="SUPFAM" id="SSF143968">
    <property type="entry name" value="UbiD C-terminal domain-like"/>
    <property type="match status" value="1"/>
</dbReference>
<dbReference type="Pfam" id="PF20696">
    <property type="entry name" value="UbiD_C"/>
    <property type="match status" value="1"/>
</dbReference>
<evidence type="ECO:0000313" key="12">
    <source>
        <dbReference type="EMBL" id="RGQ05356.1"/>
    </source>
</evidence>
<gene>
    <name evidence="12" type="ORF">DWZ11_06510</name>
</gene>
<reference evidence="12 13" key="1">
    <citation type="submission" date="2018-08" db="EMBL/GenBank/DDBJ databases">
        <title>A genome reference for cultivated species of the human gut microbiota.</title>
        <authorList>
            <person name="Zou Y."/>
            <person name="Xue W."/>
            <person name="Luo G."/>
        </authorList>
    </citation>
    <scope>NUCLEOTIDE SEQUENCE [LARGE SCALE GENOMIC DNA]</scope>
    <source>
        <strain evidence="12 13">AF29-2</strain>
    </source>
</reference>
<evidence type="ECO:0000313" key="13">
    <source>
        <dbReference type="Proteomes" id="UP000284662"/>
    </source>
</evidence>
<evidence type="ECO:0000256" key="5">
    <source>
        <dbReference type="ARBA" id="ARBA00066414"/>
    </source>
</evidence>
<feature type="domain" description="3-octaprenyl-4-hydroxybenzoate carboxy-lyase-like Rift-related" evidence="9">
    <location>
        <begin position="123"/>
        <end position="321"/>
    </location>
</feature>
<dbReference type="GO" id="GO:0009636">
    <property type="term" value="P:response to toxic substance"/>
    <property type="evidence" value="ECO:0007669"/>
    <property type="project" value="UniProtKB-KW"/>
</dbReference>
<dbReference type="SUPFAM" id="SSF50475">
    <property type="entry name" value="FMN-binding split barrel"/>
    <property type="match status" value="1"/>
</dbReference>
<evidence type="ECO:0000256" key="4">
    <source>
        <dbReference type="ARBA" id="ARBA00052687"/>
    </source>
</evidence>
<evidence type="ECO:0000259" key="9">
    <source>
        <dbReference type="Pfam" id="PF01977"/>
    </source>
</evidence>
<dbReference type="InterPro" id="IPR022390">
    <property type="entry name" value="HBDC"/>
</dbReference>
<dbReference type="Pfam" id="PF20695">
    <property type="entry name" value="UbiD_N"/>
    <property type="match status" value="1"/>
</dbReference>
<evidence type="ECO:0000256" key="8">
    <source>
        <dbReference type="ARBA" id="ARBA00079372"/>
    </source>
</evidence>
<dbReference type="Proteomes" id="UP000284662">
    <property type="component" value="Unassembled WGS sequence"/>
</dbReference>
<dbReference type="InterPro" id="IPR002830">
    <property type="entry name" value="UbiD"/>
</dbReference>
<dbReference type="RefSeq" id="WP_117585250.1">
    <property type="nucleotide sequence ID" value="NZ_QRST01000010.1"/>
</dbReference>
<dbReference type="EC" id="4.1.1.61" evidence="5"/>
<evidence type="ECO:0000259" key="10">
    <source>
        <dbReference type="Pfam" id="PF20695"/>
    </source>
</evidence>